<dbReference type="InterPro" id="IPR036397">
    <property type="entry name" value="RNaseH_sf"/>
</dbReference>
<dbReference type="GO" id="GO:0003676">
    <property type="term" value="F:nucleic acid binding"/>
    <property type="evidence" value="ECO:0007669"/>
    <property type="project" value="InterPro"/>
</dbReference>
<dbReference type="Gene3D" id="3.40.50.2300">
    <property type="match status" value="1"/>
</dbReference>
<dbReference type="Pfam" id="PF08699">
    <property type="entry name" value="ArgoL1"/>
    <property type="match status" value="1"/>
</dbReference>
<name>A0A6A5UN18_9PLEO</name>
<dbReference type="InterPro" id="IPR003165">
    <property type="entry name" value="Piwi"/>
</dbReference>
<dbReference type="Gene3D" id="3.30.420.10">
    <property type="entry name" value="Ribonuclease H-like superfamily/Ribonuclease H"/>
    <property type="match status" value="1"/>
</dbReference>
<feature type="domain" description="Piwi" evidence="2">
    <location>
        <begin position="571"/>
        <end position="902"/>
    </location>
</feature>
<dbReference type="Proteomes" id="UP000800036">
    <property type="component" value="Unassembled WGS sequence"/>
</dbReference>
<dbReference type="Pfam" id="PF02171">
    <property type="entry name" value="Piwi"/>
    <property type="match status" value="1"/>
</dbReference>
<gene>
    <name evidence="3" type="ORF">BU23DRAFT_487177</name>
</gene>
<protein>
    <submittedName>
        <fullName evidence="3">Piwi-domain-containing protein</fullName>
    </submittedName>
</protein>
<reference evidence="3" key="1">
    <citation type="journal article" date="2020" name="Stud. Mycol.">
        <title>101 Dothideomycetes genomes: a test case for predicting lifestyles and emergence of pathogens.</title>
        <authorList>
            <person name="Haridas S."/>
            <person name="Albert R."/>
            <person name="Binder M."/>
            <person name="Bloem J."/>
            <person name="Labutti K."/>
            <person name="Salamov A."/>
            <person name="Andreopoulos B."/>
            <person name="Baker S."/>
            <person name="Barry K."/>
            <person name="Bills G."/>
            <person name="Bluhm B."/>
            <person name="Cannon C."/>
            <person name="Castanera R."/>
            <person name="Culley D."/>
            <person name="Daum C."/>
            <person name="Ezra D."/>
            <person name="Gonzalez J."/>
            <person name="Henrissat B."/>
            <person name="Kuo A."/>
            <person name="Liang C."/>
            <person name="Lipzen A."/>
            <person name="Lutzoni F."/>
            <person name="Magnuson J."/>
            <person name="Mondo S."/>
            <person name="Nolan M."/>
            <person name="Ohm R."/>
            <person name="Pangilinan J."/>
            <person name="Park H.-J."/>
            <person name="Ramirez L."/>
            <person name="Alfaro M."/>
            <person name="Sun H."/>
            <person name="Tritt A."/>
            <person name="Yoshinaga Y."/>
            <person name="Zwiers L.-H."/>
            <person name="Turgeon B."/>
            <person name="Goodwin S."/>
            <person name="Spatafora J."/>
            <person name="Crous P."/>
            <person name="Grigoriev I."/>
        </authorList>
    </citation>
    <scope>NUCLEOTIDE SEQUENCE</scope>
    <source>
        <strain evidence="3">CBS 107.79</strain>
    </source>
</reference>
<dbReference type="SUPFAM" id="SSF101690">
    <property type="entry name" value="PAZ domain"/>
    <property type="match status" value="1"/>
</dbReference>
<accession>A0A6A5UN18</accession>
<dbReference type="InterPro" id="IPR012337">
    <property type="entry name" value="RNaseH-like_sf"/>
</dbReference>
<feature type="compositionally biased region" description="Polar residues" evidence="1">
    <location>
        <begin position="931"/>
        <end position="940"/>
    </location>
</feature>
<proteinExistence type="predicted"/>
<organism evidence="3 4">
    <name type="scientific">Bimuria novae-zelandiae CBS 107.79</name>
    <dbReference type="NCBI Taxonomy" id="1447943"/>
    <lineage>
        <taxon>Eukaryota</taxon>
        <taxon>Fungi</taxon>
        <taxon>Dikarya</taxon>
        <taxon>Ascomycota</taxon>
        <taxon>Pezizomycotina</taxon>
        <taxon>Dothideomycetes</taxon>
        <taxon>Pleosporomycetidae</taxon>
        <taxon>Pleosporales</taxon>
        <taxon>Massarineae</taxon>
        <taxon>Didymosphaeriaceae</taxon>
        <taxon>Bimuria</taxon>
    </lineage>
</organism>
<feature type="region of interest" description="Disordered" evidence="1">
    <location>
        <begin position="929"/>
        <end position="963"/>
    </location>
</feature>
<evidence type="ECO:0000259" key="2">
    <source>
        <dbReference type="PROSITE" id="PS50822"/>
    </source>
</evidence>
<sequence>MLHNPALKKKGVSKRWTEFPIRDRFFEVQDGKTYLTNYFEISLTKKVLWEYEILDLDRQGQKKKICLLFEKAINAWPFLLKNRGSFATDSMKTIVSWIPLHNALPDDMSLQTRGDPNKPLDETSAIWNARNILDGKDGQSPIQARFSLVGKVNVDALLAVCNSDAASIKTEVTKVERCLNILIASSLTNETVRTSGKKFFVRAARDALHEKGRSSMSLEMIRGYYFAVKPGMGNMLLNFNIATSAFFRPILVSEFLADRETFGNLETRFNLLKKLRVFIELPWKNLNISSSGKGSSDYLNETQARIKTVSGQSSDNIEDLFFHKKQQESNGTFKKDANGGFVFESERTYIHEYLEKVFGKKVQHGRRAINVGSRTNEVWYAQEHLRILPYQIYTRPIPDHLAISMVNTAAYHPAVSQHLIENEGLSMLCVPAVGNVKKPFRNNIPLEIYPTMLRVNCQKLPFPDVQYRNMGKKHKIEGSGWNLHEGEKFWSTPAGKCDYMLIQGVDKTEADIYETAFQSEVAARLEIPRTHVKRAHAADIRIDNNDLYDNDKLSTVLNKTLAKAREVKADIVLFIIPSFDKEIYRTYKNLADCVYGLRSICLTMKSGNLTSADRMTKYMTNVAMKVNSKLGGTSNWNKGVENLGKDTMVLGADVVHPGANAFEGCPSIASIVGSVDDSATKYLGSMRLQSKPKTDREIIDHVKEMVLDRLADWNAERSNPAKTNKSAIHVPRNIIYFRDGVSEGQYSKVLEQEVEQITAAWRLYKKNNAPKHGVAIGVPPTVKITAIVVGKRHHTRFYPIDRHKDARGNENCLPGTLVDRAITSPYYRDFYLQSHSGIKGTARSTHYFVIRDDVIPGLTPSFLPQKIHALCYSYCRATTGVSYATPTYYADRLCERGRLYMSKCLSGNDDAFKNDLEAAKNTEIQRLKSARNAQFRASNTEDYDPKTHGPKSSLELQQEEQDRNDLDSFVRPIVMNHAEEEFYQHKKNAQGNLIRSGNPWSNEFGKHMFWM</sequence>
<keyword evidence="4" id="KW-1185">Reference proteome</keyword>
<evidence type="ECO:0000313" key="4">
    <source>
        <dbReference type="Proteomes" id="UP000800036"/>
    </source>
</evidence>
<evidence type="ECO:0000313" key="3">
    <source>
        <dbReference type="EMBL" id="KAF1966235.1"/>
    </source>
</evidence>
<dbReference type="EMBL" id="ML976749">
    <property type="protein sequence ID" value="KAF1966235.1"/>
    <property type="molecule type" value="Genomic_DNA"/>
</dbReference>
<dbReference type="InterPro" id="IPR036085">
    <property type="entry name" value="PAZ_dom_sf"/>
</dbReference>
<dbReference type="SMART" id="SM01163">
    <property type="entry name" value="DUF1785"/>
    <property type="match status" value="1"/>
</dbReference>
<dbReference type="PANTHER" id="PTHR22891">
    <property type="entry name" value="EUKARYOTIC TRANSLATION INITIATION FACTOR 2C"/>
    <property type="match status" value="1"/>
</dbReference>
<dbReference type="SUPFAM" id="SSF53098">
    <property type="entry name" value="Ribonuclease H-like"/>
    <property type="match status" value="1"/>
</dbReference>
<dbReference type="AlphaFoldDB" id="A0A6A5UN18"/>
<evidence type="ECO:0000256" key="1">
    <source>
        <dbReference type="SAM" id="MobiDB-lite"/>
    </source>
</evidence>
<dbReference type="SMART" id="SM00950">
    <property type="entry name" value="Piwi"/>
    <property type="match status" value="1"/>
</dbReference>
<dbReference type="PROSITE" id="PS50822">
    <property type="entry name" value="PIWI"/>
    <property type="match status" value="1"/>
</dbReference>
<dbReference type="OrthoDB" id="10252740at2759"/>
<dbReference type="InterPro" id="IPR014811">
    <property type="entry name" value="ArgoL1"/>
</dbReference>